<feature type="repeat" description="WD" evidence="5">
    <location>
        <begin position="1253"/>
        <end position="1294"/>
    </location>
</feature>
<dbReference type="SUPFAM" id="SSF50998">
    <property type="entry name" value="Quinoprotein alcohol dehydrogenase-like"/>
    <property type="match status" value="2"/>
</dbReference>
<feature type="repeat" description="WD" evidence="5">
    <location>
        <begin position="1209"/>
        <end position="1251"/>
    </location>
</feature>
<dbReference type="SUPFAM" id="SSF52540">
    <property type="entry name" value="P-loop containing nucleoside triphosphate hydrolases"/>
    <property type="match status" value="1"/>
</dbReference>
<dbReference type="Pfam" id="PF20703">
    <property type="entry name" value="nSTAND1"/>
    <property type="match status" value="1"/>
</dbReference>
<dbReference type="Gene3D" id="1.10.10.10">
    <property type="entry name" value="Winged helix-like DNA-binding domain superfamily/Winged helix DNA-binding domain"/>
    <property type="match status" value="1"/>
</dbReference>
<dbReference type="InterPro" id="IPR019775">
    <property type="entry name" value="WD40_repeat_CS"/>
</dbReference>
<evidence type="ECO:0000313" key="9">
    <source>
        <dbReference type="EMBL" id="GFJ85841.1"/>
    </source>
</evidence>
<evidence type="ECO:0000256" key="2">
    <source>
        <dbReference type="ARBA" id="ARBA00022574"/>
    </source>
</evidence>
<keyword evidence="2 5" id="KW-0853">WD repeat</keyword>
<feature type="region of interest" description="Disordered" evidence="7">
    <location>
        <begin position="251"/>
        <end position="273"/>
    </location>
</feature>
<feature type="repeat" description="WD" evidence="5">
    <location>
        <begin position="1081"/>
        <end position="1113"/>
    </location>
</feature>
<dbReference type="InterPro" id="IPR049052">
    <property type="entry name" value="nSTAND1"/>
</dbReference>
<evidence type="ECO:0000256" key="5">
    <source>
        <dbReference type="PROSITE-ProRule" id="PRU00221"/>
    </source>
</evidence>
<name>A0A6V8KU32_9ACTN</name>
<feature type="repeat" description="WD" evidence="5">
    <location>
        <begin position="1296"/>
        <end position="1337"/>
    </location>
</feature>
<feature type="repeat" description="WD" evidence="5">
    <location>
        <begin position="996"/>
        <end position="1037"/>
    </location>
</feature>
<comment type="similarity">
    <text evidence="1">Belongs to the AfsR/DnrI/RedD regulatory family.</text>
</comment>
<dbReference type="PROSITE" id="PS50294">
    <property type="entry name" value="WD_REPEATS_REGION"/>
    <property type="match status" value="9"/>
</dbReference>
<dbReference type="InterPro" id="IPR011990">
    <property type="entry name" value="TPR-like_helical_dom_sf"/>
</dbReference>
<feature type="repeat" description="WD" evidence="5">
    <location>
        <begin position="869"/>
        <end position="910"/>
    </location>
</feature>
<dbReference type="InterPro" id="IPR020472">
    <property type="entry name" value="WD40_PAC1"/>
</dbReference>
<feature type="repeat" description="WD" evidence="5">
    <location>
        <begin position="953"/>
        <end position="994"/>
    </location>
</feature>
<gene>
    <name evidence="9" type="ORF">Phou_100210</name>
</gene>
<reference evidence="9 10" key="2">
    <citation type="submission" date="2020-03" db="EMBL/GenBank/DDBJ databases">
        <authorList>
            <person name="Ichikawa N."/>
            <person name="Kimura A."/>
            <person name="Kitahashi Y."/>
            <person name="Uohara A."/>
        </authorList>
    </citation>
    <scope>NUCLEOTIDE SEQUENCE [LARGE SCALE GENOMIC DNA]</scope>
    <source>
        <strain evidence="9 10">NBRC 108639</strain>
    </source>
</reference>
<feature type="repeat" description="WD" evidence="5">
    <location>
        <begin position="1124"/>
        <end position="1165"/>
    </location>
</feature>
<dbReference type="SMART" id="SM00320">
    <property type="entry name" value="WD40"/>
    <property type="match status" value="13"/>
</dbReference>
<dbReference type="Pfam" id="PF00400">
    <property type="entry name" value="WD40"/>
    <property type="match status" value="12"/>
</dbReference>
<dbReference type="InterPro" id="IPR027417">
    <property type="entry name" value="P-loop_NTPase"/>
</dbReference>
<dbReference type="GO" id="GO:0000160">
    <property type="term" value="P:phosphorelay signal transduction system"/>
    <property type="evidence" value="ECO:0007669"/>
    <property type="project" value="InterPro"/>
</dbReference>
<dbReference type="SMART" id="SM01043">
    <property type="entry name" value="BTAD"/>
    <property type="match status" value="1"/>
</dbReference>
<dbReference type="PANTHER" id="PTHR22847:SF637">
    <property type="entry name" value="WD REPEAT DOMAIN 5B"/>
    <property type="match status" value="1"/>
</dbReference>
<dbReference type="InterPro" id="IPR001867">
    <property type="entry name" value="OmpR/PhoB-type_DNA-bd"/>
</dbReference>
<dbReference type="GO" id="GO:0006355">
    <property type="term" value="P:regulation of DNA-templated transcription"/>
    <property type="evidence" value="ECO:0007669"/>
    <property type="project" value="InterPro"/>
</dbReference>
<evidence type="ECO:0000259" key="8">
    <source>
        <dbReference type="PROSITE" id="PS51755"/>
    </source>
</evidence>
<evidence type="ECO:0000256" key="7">
    <source>
        <dbReference type="SAM" id="MobiDB-lite"/>
    </source>
</evidence>
<reference evidence="9 10" key="1">
    <citation type="submission" date="2020-03" db="EMBL/GenBank/DDBJ databases">
        <title>Whole genome shotgun sequence of Phytohabitans houttuyneae NBRC 108639.</title>
        <authorList>
            <person name="Komaki H."/>
            <person name="Tamura T."/>
        </authorList>
    </citation>
    <scope>NUCLEOTIDE SEQUENCE [LARGE SCALE GENOMIC DNA]</scope>
    <source>
        <strain evidence="9 10">NBRC 108639</strain>
    </source>
</reference>
<dbReference type="InterPro" id="IPR016032">
    <property type="entry name" value="Sig_transdc_resp-reg_C-effctor"/>
</dbReference>
<keyword evidence="10" id="KW-1185">Reference proteome</keyword>
<dbReference type="RefSeq" id="WP_173071116.1">
    <property type="nucleotide sequence ID" value="NZ_BAABGO010000002.1"/>
</dbReference>
<dbReference type="Gene3D" id="1.25.40.10">
    <property type="entry name" value="Tetratricopeptide repeat domain"/>
    <property type="match status" value="1"/>
</dbReference>
<dbReference type="SUPFAM" id="SSF48452">
    <property type="entry name" value="TPR-like"/>
    <property type="match status" value="1"/>
</dbReference>
<dbReference type="SMART" id="SM00862">
    <property type="entry name" value="Trans_reg_C"/>
    <property type="match status" value="1"/>
</dbReference>
<sequence length="1408" mass="150141">MIGQAVEIRLLGPVEVCAQERVTPVGPPQQQRLLAALAVDAGRMVTVQTLIDRVWDEAPRGARHTLNVLISRLRRVLQEGDSTRTPIVYRSGGYVLDVEPSQVDVIRFFDKVAWARQPDRADHERVEALRQACDLWRGDPLAGIPGQWTASVRDAWQQQYLDAVLVWAQAELSVGNPSAVISLLTELSSAYPLVEPFAAALMRAHCALGRTADALAHYTSIRRRLVDELGVDPGSQLQHLHQAILRGELDAHNDLPPRPTSSAETSETGGAPHWDGCPYRGLLPFEERHAAVFYGRRALTARLVERLAKQSADAGVLVVLGCSGAGKSSLLRAGLLAALADDRVVPGCRSWPRRIMTPTADPVRELATHLADLTSTDAITVYQSLAKHPEQAHLLAGQASSTADAAGEPPRLVLVIDQLEELFTLDIDPVQQNVFLSAVHAMATAPALPDGKPAALVVAGLRGDFLDQALAFAPLREAVEAGPFTVGPMNEAELREAITGPAAEADRRVPEELTSILLDDLRDRSLPTGFDNGALPLLSQVMFVMWPCDQAEDLTVTGYRRTGGVAAIVQTSAERVFHALTAHHREVARRVFTHLTNAAGGRLTRRPSTRAALRIAAACTDTDLDTVLEAFIAQRLITRIDDDLVAIAHEELLRSWTRLREWLQPSLTDQALHRALVDDVHAWDNRRSDPSYLYRGSQLLAVREAVNRWSSDPTGHLCVDPLAVEFLTASERRSRRRRHISSAIAAAMTVLMVLTASAAFIANRNEARANEQHALALSRQLAAQSLSMSGVDQVRSQKLAAAALRVAPTPEAADAATAALANYRSVLGHRSPVQSLAFSPDGRLLATGSSDGTVRLWNPATGRPVGKPLTGHTKQVDAVDFSPDGDLLATGSSDGTARLWNPATGQPVGNPLTGNGWVRTLAFSPNGRLLATGGEAGTILWNPTTGKPVGAPNAGHPRRVHAIAFSPDGRLLATGSEAGTIRLWNPVTGRLVDTPPTGHATQVNAMAFSPDGQLMATGSSNGSMRLWNLATAEAVGQPTGSTDGWAPALAFSPDGRLLAVGDADRALLWNPTNDLPVGEPMRGHTGRVRAVAFSPDGRLLATGSEDGTVRLWNPTTHEPAGAPLTRHSGPVRAAAFSPDGRLLATGGPHGEMWVWNPANGEPVGPHGNEASDAFGVAFSPDGQLMATGHGNGTVRLRNPSTGKPVATALQGPARSISAVAFNPDGRLVTAGIEADSTVRLWDTHTGQPIGAPIASPDGPIYEVALSPDGRLLATTSHNGTVRLWDPATARPVGAPLAGHPWPAYTIALSPDGRLLATGSEDETLRLWDPATGRPVGAPLTRHKGAIYAVAFSPDGQQLATGSRDGTVQLWDPTLYTEPIRSLCSQPGGLTPEEWDIHAAGEPYVDVCR</sequence>
<dbReference type="GO" id="GO:0005829">
    <property type="term" value="C:cytosol"/>
    <property type="evidence" value="ECO:0007669"/>
    <property type="project" value="UniProtKB-ARBA"/>
</dbReference>
<accession>A0A6V8KU32</accession>
<evidence type="ECO:0000256" key="1">
    <source>
        <dbReference type="ARBA" id="ARBA00005820"/>
    </source>
</evidence>
<dbReference type="GO" id="GO:0003677">
    <property type="term" value="F:DNA binding"/>
    <property type="evidence" value="ECO:0007669"/>
    <property type="project" value="UniProtKB-UniRule"/>
</dbReference>
<keyword evidence="3" id="KW-0677">Repeat</keyword>
<evidence type="ECO:0000256" key="3">
    <source>
        <dbReference type="ARBA" id="ARBA00022737"/>
    </source>
</evidence>
<dbReference type="SUPFAM" id="SSF46894">
    <property type="entry name" value="C-terminal effector domain of the bipartite response regulators"/>
    <property type="match status" value="1"/>
</dbReference>
<dbReference type="InterPro" id="IPR001680">
    <property type="entry name" value="WD40_rpt"/>
</dbReference>
<dbReference type="PROSITE" id="PS00678">
    <property type="entry name" value="WD_REPEATS_1"/>
    <property type="match status" value="2"/>
</dbReference>
<dbReference type="InterPro" id="IPR011047">
    <property type="entry name" value="Quinoprotein_ADH-like_sf"/>
</dbReference>
<dbReference type="InterPro" id="IPR015943">
    <property type="entry name" value="WD40/YVTN_repeat-like_dom_sf"/>
</dbReference>
<dbReference type="Gene3D" id="2.130.10.10">
    <property type="entry name" value="YVTN repeat-like/Quinoprotein amine dehydrogenase"/>
    <property type="match status" value="5"/>
</dbReference>
<dbReference type="Proteomes" id="UP000482800">
    <property type="component" value="Unassembled WGS sequence"/>
</dbReference>
<dbReference type="Pfam" id="PF03704">
    <property type="entry name" value="BTAD"/>
    <property type="match status" value="1"/>
</dbReference>
<dbReference type="PANTHER" id="PTHR22847">
    <property type="entry name" value="WD40 REPEAT PROTEIN"/>
    <property type="match status" value="1"/>
</dbReference>
<feature type="DNA-binding region" description="OmpR/PhoB-type" evidence="6">
    <location>
        <begin position="1"/>
        <end position="98"/>
    </location>
</feature>
<protein>
    <recommendedName>
        <fullName evidence="8">OmpR/PhoB-type domain-containing protein</fullName>
    </recommendedName>
</protein>
<keyword evidence="4 6" id="KW-0238">DNA-binding</keyword>
<proteinExistence type="inferred from homology"/>
<dbReference type="EMBL" id="BLPF01000004">
    <property type="protein sequence ID" value="GFJ85841.1"/>
    <property type="molecule type" value="Genomic_DNA"/>
</dbReference>
<feature type="repeat" description="WD" evidence="5">
    <location>
        <begin position="1339"/>
        <end position="1371"/>
    </location>
</feature>
<dbReference type="CDD" id="cd15831">
    <property type="entry name" value="BTAD"/>
    <property type="match status" value="1"/>
</dbReference>
<dbReference type="PRINTS" id="PR00320">
    <property type="entry name" value="GPROTEINBRPT"/>
</dbReference>
<feature type="repeat" description="WD" evidence="5">
    <location>
        <begin position="826"/>
        <end position="867"/>
    </location>
</feature>
<dbReference type="PROSITE" id="PS50082">
    <property type="entry name" value="WD_REPEATS_2"/>
    <property type="match status" value="10"/>
</dbReference>
<dbReference type="InterPro" id="IPR005158">
    <property type="entry name" value="BTAD"/>
</dbReference>
<feature type="domain" description="OmpR/PhoB-type" evidence="8">
    <location>
        <begin position="1"/>
        <end position="98"/>
    </location>
</feature>
<dbReference type="CDD" id="cd00200">
    <property type="entry name" value="WD40"/>
    <property type="match status" value="2"/>
</dbReference>
<dbReference type="InterPro" id="IPR036388">
    <property type="entry name" value="WH-like_DNA-bd_sf"/>
</dbReference>
<organism evidence="9 10">
    <name type="scientific">Phytohabitans houttuyneae</name>
    <dbReference type="NCBI Taxonomy" id="1076126"/>
    <lineage>
        <taxon>Bacteria</taxon>
        <taxon>Bacillati</taxon>
        <taxon>Actinomycetota</taxon>
        <taxon>Actinomycetes</taxon>
        <taxon>Micromonosporales</taxon>
        <taxon>Micromonosporaceae</taxon>
    </lineage>
</organism>
<evidence type="ECO:0000256" key="4">
    <source>
        <dbReference type="ARBA" id="ARBA00023125"/>
    </source>
</evidence>
<dbReference type="Pfam" id="PF00486">
    <property type="entry name" value="Trans_reg_C"/>
    <property type="match status" value="1"/>
</dbReference>
<evidence type="ECO:0000313" key="10">
    <source>
        <dbReference type="Proteomes" id="UP000482800"/>
    </source>
</evidence>
<comment type="caution">
    <text evidence="9">The sequence shown here is derived from an EMBL/GenBank/DDBJ whole genome shotgun (WGS) entry which is preliminary data.</text>
</comment>
<dbReference type="CDD" id="cd00383">
    <property type="entry name" value="trans_reg_C"/>
    <property type="match status" value="1"/>
</dbReference>
<evidence type="ECO:0000256" key="6">
    <source>
        <dbReference type="PROSITE-ProRule" id="PRU01091"/>
    </source>
</evidence>
<dbReference type="PROSITE" id="PS51755">
    <property type="entry name" value="OMPR_PHOB"/>
    <property type="match status" value="1"/>
</dbReference>